<sequence length="285" mass="31754">DLQSGPIAFSTARVTGTKEPETRIAMREELLDLDALDTGKYKGLIIQDPTDRRKVRGFVYLGTAWATDLEPVFASAAKAIPNLVDAVNIQTGITAKVDAHLFIDSQELFRTPFVYITAEEAFELTGREKENLGEYMRRGGFVFADNANATVEFSQAEASLRQIFRAALGAQGQFRPIPNSHPLYHTFYDFDGPPVGSELGTPTDAEQWGVNYRILPQHSYRLEGVFLGDRLVALYSDRGYVHKWAENYGNEPQLRFGINVVVFALTQEGSIAQQQIDYYSEGGAE</sequence>
<gene>
    <name evidence="2" type="ORF">METZ01_LOCUS271396</name>
</gene>
<feature type="non-terminal residue" evidence="2">
    <location>
        <position position="1"/>
    </location>
</feature>
<dbReference type="AlphaFoldDB" id="A0A382K552"/>
<dbReference type="InterPro" id="IPR025297">
    <property type="entry name" value="DUF4159"/>
</dbReference>
<protein>
    <recommendedName>
        <fullName evidence="1">DUF4159 domain-containing protein</fullName>
    </recommendedName>
</protein>
<accession>A0A382K552</accession>
<dbReference type="Pfam" id="PF13709">
    <property type="entry name" value="DUF4159"/>
    <property type="match status" value="1"/>
</dbReference>
<dbReference type="EMBL" id="UINC01077943">
    <property type="protein sequence ID" value="SVC18542.1"/>
    <property type="molecule type" value="Genomic_DNA"/>
</dbReference>
<feature type="domain" description="DUF4159" evidence="1">
    <location>
        <begin position="75"/>
        <end position="265"/>
    </location>
</feature>
<proteinExistence type="predicted"/>
<dbReference type="Gene3D" id="3.40.50.12140">
    <property type="entry name" value="Domain of unknown function DUF4159"/>
    <property type="match status" value="1"/>
</dbReference>
<reference evidence="2" key="1">
    <citation type="submission" date="2018-05" db="EMBL/GenBank/DDBJ databases">
        <authorList>
            <person name="Lanie J.A."/>
            <person name="Ng W.-L."/>
            <person name="Kazmierczak K.M."/>
            <person name="Andrzejewski T.M."/>
            <person name="Davidsen T.M."/>
            <person name="Wayne K.J."/>
            <person name="Tettelin H."/>
            <person name="Glass J.I."/>
            <person name="Rusch D."/>
            <person name="Podicherti R."/>
            <person name="Tsui H.-C.T."/>
            <person name="Winkler M.E."/>
        </authorList>
    </citation>
    <scope>NUCLEOTIDE SEQUENCE</scope>
</reference>
<name>A0A382K552_9ZZZZ</name>
<evidence type="ECO:0000259" key="1">
    <source>
        <dbReference type="Pfam" id="PF13709"/>
    </source>
</evidence>
<evidence type="ECO:0000313" key="2">
    <source>
        <dbReference type="EMBL" id="SVC18542.1"/>
    </source>
</evidence>
<organism evidence="2">
    <name type="scientific">marine metagenome</name>
    <dbReference type="NCBI Taxonomy" id="408172"/>
    <lineage>
        <taxon>unclassified sequences</taxon>
        <taxon>metagenomes</taxon>
        <taxon>ecological metagenomes</taxon>
    </lineage>
</organism>